<name>A0ABN2G2B0_9ACTN</name>
<evidence type="ECO:0000256" key="4">
    <source>
        <dbReference type="ARBA" id="ARBA00023163"/>
    </source>
</evidence>
<keyword evidence="8" id="KW-1185">Reference proteome</keyword>
<accession>A0ABN2G2B0</accession>
<dbReference type="InterPro" id="IPR051677">
    <property type="entry name" value="AfsR-DnrI-RedD_regulator"/>
</dbReference>
<evidence type="ECO:0000259" key="6">
    <source>
        <dbReference type="PROSITE" id="PS51755"/>
    </source>
</evidence>
<dbReference type="SUPFAM" id="SSF48452">
    <property type="entry name" value="TPR-like"/>
    <property type="match status" value="1"/>
</dbReference>
<dbReference type="InterPro" id="IPR001867">
    <property type="entry name" value="OmpR/PhoB-type_DNA-bd"/>
</dbReference>
<keyword evidence="2" id="KW-0805">Transcription regulation</keyword>
<dbReference type="InterPro" id="IPR016032">
    <property type="entry name" value="Sig_transdc_resp-reg_C-effctor"/>
</dbReference>
<dbReference type="InterPro" id="IPR005158">
    <property type="entry name" value="BTAD"/>
</dbReference>
<dbReference type="Pfam" id="PF03704">
    <property type="entry name" value="BTAD"/>
    <property type="match status" value="1"/>
</dbReference>
<evidence type="ECO:0000256" key="2">
    <source>
        <dbReference type="ARBA" id="ARBA00023015"/>
    </source>
</evidence>
<dbReference type="Proteomes" id="UP001500618">
    <property type="component" value="Unassembled WGS sequence"/>
</dbReference>
<keyword evidence="3 5" id="KW-0238">DNA-binding</keyword>
<dbReference type="PANTHER" id="PTHR35807">
    <property type="entry name" value="TRANSCRIPTIONAL REGULATOR REDD-RELATED"/>
    <property type="match status" value="1"/>
</dbReference>
<comment type="caution">
    <text evidence="7">The sequence shown here is derived from an EMBL/GenBank/DDBJ whole genome shotgun (WGS) entry which is preliminary data.</text>
</comment>
<dbReference type="Pfam" id="PF00486">
    <property type="entry name" value="Trans_reg_C"/>
    <property type="match status" value="1"/>
</dbReference>
<gene>
    <name evidence="7" type="ORF">GCM10009765_12080</name>
</gene>
<sequence length="577" mass="62941">MPPVIECRTFGAFSVISGGISADTGGPKQRLLLALLLCRAGSVVGVGELIDALWADTPPRTARKNLQVYICKLRRVFGDRLGYVGRGYRLQIGPDECDLLRFERLAQHGRQSLREGDVEVALETFGQAIALWREPFGDFGGFGDEPCLAAEVTQRYELFLSTLEEWAELELDRDCAAVLDVLSGHVRSQLLRERLGGLWMRALASAGRANEALAHYGLVRRALADELGIDPSPELALTYSQVISGSGRTPATRPLALGNQLPRDLPDFVGRAAEIDQVAERFGAVNVLVVSGPIGSGKSAFAVHIGHLVRDNFPDGQVMLDLAEADGSPKSVTAVAAELLDLIGIGGQVCPPSSALARWRSWIARRRLLLVLDNAVREDVVRAVLPGSRTSGVIVTSRHRLSGVESVLRVTLPPLTDTEGVELLGRIAGRGRVLADRRSATEILDCCEGLPLAVRIVGAKLTALRHLRLLDYSARFRDSPCVLDEMAAGELELRPRYEAFYRNLTELQKAAYHAVAWLPPPPFEHDQVIAALPAPGVRALESLFECHLLSAPDREVGLGYARYDMPAFAYWFCRKLA</sequence>
<organism evidence="7 8">
    <name type="scientific">Fodinicola feengrottensis</name>
    <dbReference type="NCBI Taxonomy" id="435914"/>
    <lineage>
        <taxon>Bacteria</taxon>
        <taxon>Bacillati</taxon>
        <taxon>Actinomycetota</taxon>
        <taxon>Actinomycetes</taxon>
        <taxon>Mycobacteriales</taxon>
        <taxon>Fodinicola</taxon>
    </lineage>
</organism>
<comment type="similarity">
    <text evidence="1">Belongs to the AfsR/DnrI/RedD regulatory family.</text>
</comment>
<protein>
    <recommendedName>
        <fullName evidence="6">OmpR/PhoB-type domain-containing protein</fullName>
    </recommendedName>
</protein>
<evidence type="ECO:0000313" key="7">
    <source>
        <dbReference type="EMBL" id="GAA1664110.1"/>
    </source>
</evidence>
<dbReference type="Gene3D" id="3.40.50.300">
    <property type="entry name" value="P-loop containing nucleotide triphosphate hydrolases"/>
    <property type="match status" value="1"/>
</dbReference>
<evidence type="ECO:0000256" key="1">
    <source>
        <dbReference type="ARBA" id="ARBA00005820"/>
    </source>
</evidence>
<feature type="domain" description="OmpR/PhoB-type" evidence="6">
    <location>
        <begin position="1"/>
        <end position="92"/>
    </location>
</feature>
<evidence type="ECO:0000313" key="8">
    <source>
        <dbReference type="Proteomes" id="UP001500618"/>
    </source>
</evidence>
<feature type="DNA-binding region" description="OmpR/PhoB-type" evidence="5">
    <location>
        <begin position="1"/>
        <end position="92"/>
    </location>
</feature>
<dbReference type="SUPFAM" id="SSF52540">
    <property type="entry name" value="P-loop containing nucleoside triphosphate hydrolases"/>
    <property type="match status" value="1"/>
</dbReference>
<dbReference type="CDD" id="cd15831">
    <property type="entry name" value="BTAD"/>
    <property type="match status" value="1"/>
</dbReference>
<dbReference type="SUPFAM" id="SSF46894">
    <property type="entry name" value="C-terminal effector domain of the bipartite response regulators"/>
    <property type="match status" value="1"/>
</dbReference>
<dbReference type="InterPro" id="IPR011990">
    <property type="entry name" value="TPR-like_helical_dom_sf"/>
</dbReference>
<dbReference type="EMBL" id="BAAANY010000004">
    <property type="protein sequence ID" value="GAA1664110.1"/>
    <property type="molecule type" value="Genomic_DNA"/>
</dbReference>
<evidence type="ECO:0000256" key="5">
    <source>
        <dbReference type="PROSITE-ProRule" id="PRU01091"/>
    </source>
</evidence>
<keyword evidence="4" id="KW-0804">Transcription</keyword>
<dbReference type="InterPro" id="IPR027417">
    <property type="entry name" value="P-loop_NTPase"/>
</dbReference>
<dbReference type="Gene3D" id="1.25.40.10">
    <property type="entry name" value="Tetratricopeptide repeat domain"/>
    <property type="match status" value="1"/>
</dbReference>
<dbReference type="Gene3D" id="1.10.10.10">
    <property type="entry name" value="Winged helix-like DNA-binding domain superfamily/Winged helix DNA-binding domain"/>
    <property type="match status" value="1"/>
</dbReference>
<dbReference type="SMART" id="SM01043">
    <property type="entry name" value="BTAD"/>
    <property type="match status" value="1"/>
</dbReference>
<proteinExistence type="inferred from homology"/>
<dbReference type="PROSITE" id="PS51755">
    <property type="entry name" value="OMPR_PHOB"/>
    <property type="match status" value="1"/>
</dbReference>
<reference evidence="7 8" key="1">
    <citation type="journal article" date="2019" name="Int. J. Syst. Evol. Microbiol.">
        <title>The Global Catalogue of Microorganisms (GCM) 10K type strain sequencing project: providing services to taxonomists for standard genome sequencing and annotation.</title>
        <authorList>
            <consortium name="The Broad Institute Genomics Platform"/>
            <consortium name="The Broad Institute Genome Sequencing Center for Infectious Disease"/>
            <person name="Wu L."/>
            <person name="Ma J."/>
        </authorList>
    </citation>
    <scope>NUCLEOTIDE SEQUENCE [LARGE SCALE GENOMIC DNA]</scope>
    <source>
        <strain evidence="7 8">JCM 14718</strain>
    </source>
</reference>
<dbReference type="SMART" id="SM00862">
    <property type="entry name" value="Trans_reg_C"/>
    <property type="match status" value="1"/>
</dbReference>
<evidence type="ECO:0000256" key="3">
    <source>
        <dbReference type="ARBA" id="ARBA00023125"/>
    </source>
</evidence>
<dbReference type="PRINTS" id="PR00364">
    <property type="entry name" value="DISEASERSIST"/>
</dbReference>
<dbReference type="RefSeq" id="WP_344307892.1">
    <property type="nucleotide sequence ID" value="NZ_BAAANY010000004.1"/>
</dbReference>
<dbReference type="PANTHER" id="PTHR35807:SF1">
    <property type="entry name" value="TRANSCRIPTIONAL REGULATOR REDD"/>
    <property type="match status" value="1"/>
</dbReference>
<dbReference type="InterPro" id="IPR036388">
    <property type="entry name" value="WH-like_DNA-bd_sf"/>
</dbReference>